<gene>
    <name evidence="2" type="ORF">C7435_2445</name>
</gene>
<keyword evidence="1" id="KW-0472">Membrane</keyword>
<feature type="transmembrane region" description="Helical" evidence="1">
    <location>
        <begin position="172"/>
        <end position="189"/>
    </location>
</feature>
<evidence type="ECO:0000313" key="3">
    <source>
        <dbReference type="Proteomes" id="UP000273675"/>
    </source>
</evidence>
<dbReference type="EMBL" id="RBIM01000005">
    <property type="protein sequence ID" value="RKQ96193.1"/>
    <property type="molecule type" value="Genomic_DNA"/>
</dbReference>
<feature type="transmembrane region" description="Helical" evidence="1">
    <location>
        <begin position="120"/>
        <end position="138"/>
    </location>
</feature>
<sequence>MGAGGTELAAAVDKQVLLADVRADLVREEYPPVFIDRLIGLVDEHFTLEQIDEAKLPEHHRPSIYLMAVGLMIAVMTTILRAEQPTLVDIGFGCLVTLPFVPATYWLARWEIRDKTFRDDVAVVFLRAGAGGMMAMGLRRFVRRRGARTDDEADALIRRWGWGPTASFRTQAGLWGLMYLAFGVAMWIGP</sequence>
<reference evidence="2 3" key="1">
    <citation type="submission" date="2018-10" db="EMBL/GenBank/DDBJ databases">
        <title>Genomic Encyclopedia of Type Strains, Phase IV (KMG-IV): sequencing the most valuable type-strain genomes for metagenomic binning, comparative biology and taxonomic classification.</title>
        <authorList>
            <person name="Goeker M."/>
        </authorList>
    </citation>
    <scope>NUCLEOTIDE SEQUENCE [LARGE SCALE GENOMIC DNA]</scope>
    <source>
        <strain evidence="2 3">DSM 4734</strain>
    </source>
</reference>
<comment type="caution">
    <text evidence="2">The sequence shown here is derived from an EMBL/GenBank/DDBJ whole genome shotgun (WGS) entry which is preliminary data.</text>
</comment>
<name>A0A495D358_9PROT</name>
<organism evidence="2 3">
    <name type="scientific">Maricaulis maris</name>
    <dbReference type="NCBI Taxonomy" id="74318"/>
    <lineage>
        <taxon>Bacteria</taxon>
        <taxon>Pseudomonadati</taxon>
        <taxon>Pseudomonadota</taxon>
        <taxon>Alphaproteobacteria</taxon>
        <taxon>Maricaulales</taxon>
        <taxon>Maricaulaceae</taxon>
        <taxon>Maricaulis</taxon>
    </lineage>
</organism>
<evidence type="ECO:0000256" key="1">
    <source>
        <dbReference type="SAM" id="Phobius"/>
    </source>
</evidence>
<feature type="transmembrane region" description="Helical" evidence="1">
    <location>
        <begin position="63"/>
        <end position="80"/>
    </location>
</feature>
<keyword evidence="1" id="KW-0812">Transmembrane</keyword>
<feature type="transmembrane region" description="Helical" evidence="1">
    <location>
        <begin position="87"/>
        <end position="108"/>
    </location>
</feature>
<proteinExistence type="predicted"/>
<accession>A0A495D358</accession>
<dbReference type="AlphaFoldDB" id="A0A495D358"/>
<protein>
    <submittedName>
        <fullName evidence="2">Uncharacterized protein</fullName>
    </submittedName>
</protein>
<keyword evidence="1" id="KW-1133">Transmembrane helix</keyword>
<evidence type="ECO:0000313" key="2">
    <source>
        <dbReference type="EMBL" id="RKQ96193.1"/>
    </source>
</evidence>
<dbReference type="RefSeq" id="WP_121211793.1">
    <property type="nucleotide sequence ID" value="NZ_RBIM01000005.1"/>
</dbReference>
<dbReference type="Proteomes" id="UP000273675">
    <property type="component" value="Unassembled WGS sequence"/>
</dbReference>